<proteinExistence type="predicted"/>
<dbReference type="GO" id="GO:0016740">
    <property type="term" value="F:transferase activity"/>
    <property type="evidence" value="ECO:0007669"/>
    <property type="project" value="UniProtKB-KW"/>
</dbReference>
<dbReference type="PANTHER" id="PTHR48228:SF5">
    <property type="entry name" value="ALPHA-METHYLACYL-COA RACEMASE"/>
    <property type="match status" value="1"/>
</dbReference>
<dbReference type="PANTHER" id="PTHR48228">
    <property type="entry name" value="SUCCINYL-COA--D-CITRAMALATE COA-TRANSFERASE"/>
    <property type="match status" value="1"/>
</dbReference>
<dbReference type="EMBL" id="JBHSFA010000002">
    <property type="protein sequence ID" value="MFC4541614.1"/>
    <property type="molecule type" value="Genomic_DNA"/>
</dbReference>
<gene>
    <name evidence="2" type="ORF">ACFO5R_06715</name>
</gene>
<comment type="caution">
    <text evidence="2">The sequence shown here is derived from an EMBL/GenBank/DDBJ whole genome shotgun (WGS) entry which is preliminary data.</text>
</comment>
<dbReference type="InterPro" id="IPR044855">
    <property type="entry name" value="CoA-Trfase_III_dom3_sf"/>
</dbReference>
<dbReference type="InterPro" id="IPR023606">
    <property type="entry name" value="CoA-Trfase_III_dom_1_sf"/>
</dbReference>
<dbReference type="Gene3D" id="3.40.50.10540">
    <property type="entry name" value="Crotonobetainyl-coa:carnitine coa-transferase, domain 1"/>
    <property type="match status" value="1"/>
</dbReference>
<feature type="region of interest" description="Disordered" evidence="1">
    <location>
        <begin position="341"/>
        <end position="361"/>
    </location>
</feature>
<reference evidence="2 3" key="1">
    <citation type="journal article" date="2019" name="Int. J. Syst. Evol. Microbiol.">
        <title>The Global Catalogue of Microorganisms (GCM) 10K type strain sequencing project: providing services to taxonomists for standard genome sequencing and annotation.</title>
        <authorList>
            <consortium name="The Broad Institute Genomics Platform"/>
            <consortium name="The Broad Institute Genome Sequencing Center for Infectious Disease"/>
            <person name="Wu L."/>
            <person name="Ma J."/>
        </authorList>
    </citation>
    <scope>NUCLEOTIDE SEQUENCE [LARGE SCALE GENOMIC DNA]</scope>
    <source>
        <strain evidence="2 3">WLHS5</strain>
    </source>
</reference>
<accession>A0ABD5PML3</accession>
<evidence type="ECO:0000256" key="1">
    <source>
        <dbReference type="SAM" id="MobiDB-lite"/>
    </source>
</evidence>
<name>A0ABD5PML3_9EURY</name>
<evidence type="ECO:0000313" key="2">
    <source>
        <dbReference type="EMBL" id="MFC4541614.1"/>
    </source>
</evidence>
<dbReference type="Pfam" id="PF02515">
    <property type="entry name" value="CoA_transf_3"/>
    <property type="match status" value="1"/>
</dbReference>
<dbReference type="Proteomes" id="UP001595898">
    <property type="component" value="Unassembled WGS sequence"/>
</dbReference>
<keyword evidence="3" id="KW-1185">Reference proteome</keyword>
<dbReference type="AlphaFoldDB" id="A0ABD5PML3"/>
<protein>
    <submittedName>
        <fullName evidence="2">CaiB/BaiF CoA transferase family protein</fullName>
    </submittedName>
</protein>
<organism evidence="2 3">
    <name type="scientific">Halosolutus amylolyticus</name>
    <dbReference type="NCBI Taxonomy" id="2932267"/>
    <lineage>
        <taxon>Archaea</taxon>
        <taxon>Methanobacteriati</taxon>
        <taxon>Methanobacteriota</taxon>
        <taxon>Stenosarchaea group</taxon>
        <taxon>Halobacteria</taxon>
        <taxon>Halobacteriales</taxon>
        <taxon>Natrialbaceae</taxon>
        <taxon>Halosolutus</taxon>
    </lineage>
</organism>
<keyword evidence="2" id="KW-0808">Transferase</keyword>
<dbReference type="InterPro" id="IPR003673">
    <property type="entry name" value="CoA-Trfase_fam_III"/>
</dbReference>
<dbReference type="InterPro" id="IPR050509">
    <property type="entry name" value="CoA-transferase_III"/>
</dbReference>
<dbReference type="Gene3D" id="3.30.1540.10">
    <property type="entry name" value="formyl-coa transferase, domain 3"/>
    <property type="match status" value="1"/>
</dbReference>
<sequence length="380" mass="41016">MNLDSVRVLDLTRLLPGPYATQLLADLGADVLKVEDPDRGDYARYLPPITDDGTGAVFEAVNRGKRSVALDLKADDGRDAFLELVEDADVLIESFRPGVVDRLGIDHETVRERNPDLVYCSLSGYGQEGPYRDHAGHDLGYVGLAGLLDVTRTDRDERPRIPGYPIADMAGGLSAAFVIVSALLSRELGGTGGTYLDCSLSDAVLSFSQAVATPALYGDDPRPGDDFLTGGHPWYNVYETADGRYVTLSALEPKFWRVFCDAVDRPDLASVHGTDDEAEQAALRAELEDVFADRTRDEWVAFVDPDVPVAPVLTPAEALEHPQFADRGLVRRGDDPAILSPIRGASPAPSETPGHGEHTRDVLASIGYDEAAIESLLDGD</sequence>
<dbReference type="RefSeq" id="WP_250139769.1">
    <property type="nucleotide sequence ID" value="NZ_JALIQP010000002.1"/>
</dbReference>
<evidence type="ECO:0000313" key="3">
    <source>
        <dbReference type="Proteomes" id="UP001595898"/>
    </source>
</evidence>
<dbReference type="SUPFAM" id="SSF89796">
    <property type="entry name" value="CoA-transferase family III (CaiB/BaiF)"/>
    <property type="match status" value="1"/>
</dbReference>